<evidence type="ECO:0000313" key="4">
    <source>
        <dbReference type="Proteomes" id="UP000299102"/>
    </source>
</evidence>
<dbReference type="GO" id="GO:0004252">
    <property type="term" value="F:serine-type endopeptidase activity"/>
    <property type="evidence" value="ECO:0007669"/>
    <property type="project" value="InterPro"/>
</dbReference>
<dbReference type="AlphaFoldDB" id="A0A4C1U8L5"/>
<keyword evidence="4" id="KW-1185">Reference proteome</keyword>
<dbReference type="GO" id="GO:0006508">
    <property type="term" value="P:proteolysis"/>
    <property type="evidence" value="ECO:0007669"/>
    <property type="project" value="InterPro"/>
</dbReference>
<dbReference type="InterPro" id="IPR043504">
    <property type="entry name" value="Peptidase_S1_PA_chymotrypsin"/>
</dbReference>
<dbReference type="PROSITE" id="PS00134">
    <property type="entry name" value="TRYPSIN_HIS"/>
    <property type="match status" value="1"/>
</dbReference>
<evidence type="ECO:0000313" key="3">
    <source>
        <dbReference type="EMBL" id="GBP22264.1"/>
    </source>
</evidence>
<dbReference type="Pfam" id="PF00089">
    <property type="entry name" value="Trypsin"/>
    <property type="match status" value="1"/>
</dbReference>
<organism evidence="3 4">
    <name type="scientific">Eumeta variegata</name>
    <name type="common">Bagworm moth</name>
    <name type="synonym">Eumeta japonica</name>
    <dbReference type="NCBI Taxonomy" id="151549"/>
    <lineage>
        <taxon>Eukaryota</taxon>
        <taxon>Metazoa</taxon>
        <taxon>Ecdysozoa</taxon>
        <taxon>Arthropoda</taxon>
        <taxon>Hexapoda</taxon>
        <taxon>Insecta</taxon>
        <taxon>Pterygota</taxon>
        <taxon>Neoptera</taxon>
        <taxon>Endopterygota</taxon>
        <taxon>Lepidoptera</taxon>
        <taxon>Glossata</taxon>
        <taxon>Ditrysia</taxon>
        <taxon>Tineoidea</taxon>
        <taxon>Psychidae</taxon>
        <taxon>Oiketicinae</taxon>
        <taxon>Eumeta</taxon>
    </lineage>
</organism>
<evidence type="ECO:0000259" key="2">
    <source>
        <dbReference type="Pfam" id="PF00089"/>
    </source>
</evidence>
<dbReference type="Gene3D" id="2.40.10.10">
    <property type="entry name" value="Trypsin-like serine proteases"/>
    <property type="match status" value="1"/>
</dbReference>
<feature type="domain" description="Peptidase S1" evidence="2">
    <location>
        <begin position="108"/>
        <end position="133"/>
    </location>
</feature>
<accession>A0A4C1U8L5</accession>
<sequence length="239" mass="26738">MDTRRGHRCTTGLSDRKERGLKERERGDRVNIGPPELSLTNVSAISVHFKPIDFRNTRKLNIVLRQTDAKEGLIGRTVTAKHAGMDYVLSNDRTVALYTRLGPNEELGFCGGALLDSQWVLTAAHCTYHHSAPVTSIQCVFIDIPLPRRVLIHPLFEIAALEPRATRAVPCPIGFNDRRPDATTTPRAVGLDIVRNDLPAAVFPINYDEEIFRRRVCPLNERHTSALSSLQKAEEMATH</sequence>
<protein>
    <recommendedName>
        <fullName evidence="2">Peptidase S1 domain-containing protein</fullName>
    </recommendedName>
</protein>
<feature type="region of interest" description="Disordered" evidence="1">
    <location>
        <begin position="1"/>
        <end position="30"/>
    </location>
</feature>
<dbReference type="InterPro" id="IPR018114">
    <property type="entry name" value="TRYPSIN_HIS"/>
</dbReference>
<dbReference type="SUPFAM" id="SSF50494">
    <property type="entry name" value="Trypsin-like serine proteases"/>
    <property type="match status" value="1"/>
</dbReference>
<gene>
    <name evidence="3" type="ORF">EVAR_22550_1</name>
</gene>
<reference evidence="3 4" key="1">
    <citation type="journal article" date="2019" name="Commun. Biol.">
        <title>The bagworm genome reveals a unique fibroin gene that provides high tensile strength.</title>
        <authorList>
            <person name="Kono N."/>
            <person name="Nakamura H."/>
            <person name="Ohtoshi R."/>
            <person name="Tomita M."/>
            <person name="Numata K."/>
            <person name="Arakawa K."/>
        </authorList>
    </citation>
    <scope>NUCLEOTIDE SEQUENCE [LARGE SCALE GENOMIC DNA]</scope>
</reference>
<dbReference type="EMBL" id="BGZK01000138">
    <property type="protein sequence ID" value="GBP22264.1"/>
    <property type="molecule type" value="Genomic_DNA"/>
</dbReference>
<dbReference type="InterPro" id="IPR009003">
    <property type="entry name" value="Peptidase_S1_PA"/>
</dbReference>
<dbReference type="OrthoDB" id="8440449at2759"/>
<comment type="caution">
    <text evidence="3">The sequence shown here is derived from an EMBL/GenBank/DDBJ whole genome shotgun (WGS) entry which is preliminary data.</text>
</comment>
<dbReference type="InterPro" id="IPR001254">
    <property type="entry name" value="Trypsin_dom"/>
</dbReference>
<dbReference type="Proteomes" id="UP000299102">
    <property type="component" value="Unassembled WGS sequence"/>
</dbReference>
<evidence type="ECO:0000256" key="1">
    <source>
        <dbReference type="SAM" id="MobiDB-lite"/>
    </source>
</evidence>
<proteinExistence type="predicted"/>
<feature type="compositionally biased region" description="Basic and acidic residues" evidence="1">
    <location>
        <begin position="14"/>
        <end position="29"/>
    </location>
</feature>
<name>A0A4C1U8L5_EUMVA</name>